<name>A0A9X2KQP7_9SPHN</name>
<protein>
    <submittedName>
        <fullName evidence="2">Uncharacterized protein</fullName>
    </submittedName>
</protein>
<dbReference type="EMBL" id="JAMLDX010000014">
    <property type="protein sequence ID" value="MCP3731998.1"/>
    <property type="molecule type" value="Genomic_DNA"/>
</dbReference>
<proteinExistence type="predicted"/>
<reference evidence="2" key="1">
    <citation type="submission" date="2022-05" db="EMBL/GenBank/DDBJ databases">
        <title>Sphingomonas sp. strain MG17 Genome sequencing and assembly.</title>
        <authorList>
            <person name="Kim I."/>
        </authorList>
    </citation>
    <scope>NUCLEOTIDE SEQUENCE</scope>
    <source>
        <strain evidence="2">MG17</strain>
    </source>
</reference>
<sequence>MKDGGVAVAAVAAPTIGPAIVTIAGVDVPIMALALSVAGLLLARFIAPPPLRKLSLWQERALTALLVILLFMVVTGQFGDGKPLGAGMAVMMGIGLGFSGLMIVELFGDRALAALKVLFGVRDKQ</sequence>
<feature type="transmembrane region" description="Helical" evidence="1">
    <location>
        <begin position="28"/>
        <end position="47"/>
    </location>
</feature>
<keyword evidence="1" id="KW-1133">Transmembrane helix</keyword>
<evidence type="ECO:0000313" key="2">
    <source>
        <dbReference type="EMBL" id="MCP3731998.1"/>
    </source>
</evidence>
<dbReference type="Proteomes" id="UP001139451">
    <property type="component" value="Unassembled WGS sequence"/>
</dbReference>
<keyword evidence="1" id="KW-0812">Transmembrane</keyword>
<gene>
    <name evidence="2" type="ORF">M9978_16355</name>
</gene>
<feature type="transmembrane region" description="Helical" evidence="1">
    <location>
        <begin position="59"/>
        <end position="78"/>
    </location>
</feature>
<feature type="transmembrane region" description="Helical" evidence="1">
    <location>
        <begin position="84"/>
        <end position="107"/>
    </location>
</feature>
<evidence type="ECO:0000256" key="1">
    <source>
        <dbReference type="SAM" id="Phobius"/>
    </source>
</evidence>
<organism evidence="2 3">
    <name type="scientific">Sphingomonas tagetis</name>
    <dbReference type="NCBI Taxonomy" id="2949092"/>
    <lineage>
        <taxon>Bacteria</taxon>
        <taxon>Pseudomonadati</taxon>
        <taxon>Pseudomonadota</taxon>
        <taxon>Alphaproteobacteria</taxon>
        <taxon>Sphingomonadales</taxon>
        <taxon>Sphingomonadaceae</taxon>
        <taxon>Sphingomonas</taxon>
    </lineage>
</organism>
<evidence type="ECO:0000313" key="3">
    <source>
        <dbReference type="Proteomes" id="UP001139451"/>
    </source>
</evidence>
<dbReference type="RefSeq" id="WP_254295058.1">
    <property type="nucleotide sequence ID" value="NZ_JAMLDX010000014.1"/>
</dbReference>
<keyword evidence="1" id="KW-0472">Membrane</keyword>
<comment type="caution">
    <text evidence="2">The sequence shown here is derived from an EMBL/GenBank/DDBJ whole genome shotgun (WGS) entry which is preliminary data.</text>
</comment>
<dbReference type="AlphaFoldDB" id="A0A9X2KQP7"/>
<accession>A0A9X2KQP7</accession>
<keyword evidence="3" id="KW-1185">Reference proteome</keyword>